<dbReference type="GO" id="GO:0030313">
    <property type="term" value="C:cell envelope"/>
    <property type="evidence" value="ECO:0007669"/>
    <property type="project" value="UniProtKB-SubCell"/>
</dbReference>
<dbReference type="InterPro" id="IPR000914">
    <property type="entry name" value="SBP_5_dom"/>
</dbReference>
<dbReference type="Gene3D" id="3.90.76.10">
    <property type="entry name" value="Dipeptide-binding Protein, Domain 1"/>
    <property type="match status" value="1"/>
</dbReference>
<dbReference type="RefSeq" id="WP_209343790.1">
    <property type="nucleotide sequence ID" value="NZ_JAGIQL010000145.1"/>
</dbReference>
<dbReference type="Gene3D" id="3.40.190.10">
    <property type="entry name" value="Periplasmic binding protein-like II"/>
    <property type="match status" value="1"/>
</dbReference>
<reference evidence="6" key="1">
    <citation type="submission" date="2021-03" db="EMBL/GenBank/DDBJ databases">
        <title>Whole genome sequence of Streptomyces bomunensis MMS17-BM035.</title>
        <authorList>
            <person name="Lee J.H."/>
        </authorList>
    </citation>
    <scope>NUCLEOTIDE SEQUENCE</scope>
    <source>
        <strain evidence="6">MMS17-BM035</strain>
    </source>
</reference>
<evidence type="ECO:0000256" key="3">
    <source>
        <dbReference type="ARBA" id="ARBA00022448"/>
    </source>
</evidence>
<name>A0A940MDD2_9ACTN</name>
<feature type="domain" description="Solute-binding protein family 5" evidence="5">
    <location>
        <begin position="91"/>
        <end position="437"/>
    </location>
</feature>
<sequence>MRSIRLRILVTCVVLAVIGVGGWQLLPSGDDGQQPIRVGTTDIVSSLDPAGAYDAGSWALFNNIYQSLLTFDPSSTVPTGDAAQHCGFEGDGLLTYSCKLRSGITFSNGDKMTGHDVAFSINRVTHIHDGQGPWSLLSTMKSVEAHGQTVTFHLKTPDATFPSKLATGAGAIVDSKYYPADKLRPGDTAIGSGPYLLKAYKQGVSATLVPNPKYTGAISKTGSPVDVEYFKTSEQLNTAWQNKKVDVTHRQMPPSVVAKVDASSSDMHVTEAASAEIRNMVFNTRKGSPMGTKAVRQAIAAVIDRDKITAGVYDSTVEPLYSVIPQGITSHSTAFFDMYPKPSKAKAEELLKSAGVQTPVHFSLAYSPGGATAQETAEIRRQLDATGLFKVKVISKEWQAFQKGYAAGDYDAYTIGWLPDYPDPDDFVAPLVGADNTFQNGYDNKKIDGLITATQQYSQRAQASGDFKTIQQTVAADVPLLPLWQKKDYVLSTENVTGSQYLSDGTGIWRLWELGRI</sequence>
<keyword evidence="7" id="KW-1185">Reference proteome</keyword>
<dbReference type="SUPFAM" id="SSF53850">
    <property type="entry name" value="Periplasmic binding protein-like II"/>
    <property type="match status" value="1"/>
</dbReference>
<evidence type="ECO:0000259" key="5">
    <source>
        <dbReference type="Pfam" id="PF00496"/>
    </source>
</evidence>
<protein>
    <submittedName>
        <fullName evidence="6">Peptide-binding protein</fullName>
    </submittedName>
</protein>
<proteinExistence type="inferred from homology"/>
<organism evidence="6 7">
    <name type="scientific">Streptomyces montanisoli</name>
    <dbReference type="NCBI Taxonomy" id="2798581"/>
    <lineage>
        <taxon>Bacteria</taxon>
        <taxon>Bacillati</taxon>
        <taxon>Actinomycetota</taxon>
        <taxon>Actinomycetes</taxon>
        <taxon>Kitasatosporales</taxon>
        <taxon>Streptomycetaceae</taxon>
        <taxon>Streptomyces</taxon>
    </lineage>
</organism>
<dbReference type="PANTHER" id="PTHR30290:SF10">
    <property type="entry name" value="PERIPLASMIC OLIGOPEPTIDE-BINDING PROTEIN-RELATED"/>
    <property type="match status" value="1"/>
</dbReference>
<dbReference type="EMBL" id="JAGIQL010000145">
    <property type="protein sequence ID" value="MBP0460949.1"/>
    <property type="molecule type" value="Genomic_DNA"/>
</dbReference>
<dbReference type="PANTHER" id="PTHR30290">
    <property type="entry name" value="PERIPLASMIC BINDING COMPONENT OF ABC TRANSPORTER"/>
    <property type="match status" value="1"/>
</dbReference>
<dbReference type="InterPro" id="IPR039424">
    <property type="entry name" value="SBP_5"/>
</dbReference>
<evidence type="ECO:0000256" key="2">
    <source>
        <dbReference type="ARBA" id="ARBA00005695"/>
    </source>
</evidence>
<evidence type="ECO:0000313" key="7">
    <source>
        <dbReference type="Proteomes" id="UP000670475"/>
    </source>
</evidence>
<keyword evidence="4" id="KW-0732">Signal</keyword>
<dbReference type="GO" id="GO:0015833">
    <property type="term" value="P:peptide transport"/>
    <property type="evidence" value="ECO:0007669"/>
    <property type="project" value="TreeGrafter"/>
</dbReference>
<evidence type="ECO:0000256" key="1">
    <source>
        <dbReference type="ARBA" id="ARBA00004196"/>
    </source>
</evidence>
<dbReference type="Proteomes" id="UP000670475">
    <property type="component" value="Unassembled WGS sequence"/>
</dbReference>
<accession>A0A940MDD2</accession>
<comment type="similarity">
    <text evidence="2">Belongs to the bacterial solute-binding protein 5 family.</text>
</comment>
<dbReference type="InterPro" id="IPR030678">
    <property type="entry name" value="Peptide/Ni-bd"/>
</dbReference>
<dbReference type="AlphaFoldDB" id="A0A940MDD2"/>
<dbReference type="GO" id="GO:1904680">
    <property type="term" value="F:peptide transmembrane transporter activity"/>
    <property type="evidence" value="ECO:0007669"/>
    <property type="project" value="TreeGrafter"/>
</dbReference>
<evidence type="ECO:0000313" key="6">
    <source>
        <dbReference type="EMBL" id="MBP0460949.1"/>
    </source>
</evidence>
<dbReference type="PIRSF" id="PIRSF002741">
    <property type="entry name" value="MppA"/>
    <property type="match status" value="1"/>
</dbReference>
<dbReference type="Gene3D" id="3.10.105.10">
    <property type="entry name" value="Dipeptide-binding Protein, Domain 3"/>
    <property type="match status" value="1"/>
</dbReference>
<keyword evidence="3" id="KW-0813">Transport</keyword>
<dbReference type="Pfam" id="PF00496">
    <property type="entry name" value="SBP_bac_5"/>
    <property type="match status" value="1"/>
</dbReference>
<evidence type="ECO:0000256" key="4">
    <source>
        <dbReference type="ARBA" id="ARBA00022729"/>
    </source>
</evidence>
<gene>
    <name evidence="6" type="ORF">JFN87_26290</name>
</gene>
<comment type="caution">
    <text evidence="6">The sequence shown here is derived from an EMBL/GenBank/DDBJ whole genome shotgun (WGS) entry which is preliminary data.</text>
</comment>
<comment type="subcellular location">
    <subcellularLocation>
        <location evidence="1">Cell envelope</location>
    </subcellularLocation>
</comment>
<dbReference type="GO" id="GO:0043190">
    <property type="term" value="C:ATP-binding cassette (ABC) transporter complex"/>
    <property type="evidence" value="ECO:0007669"/>
    <property type="project" value="InterPro"/>
</dbReference>
<dbReference type="GO" id="GO:0042597">
    <property type="term" value="C:periplasmic space"/>
    <property type="evidence" value="ECO:0007669"/>
    <property type="project" value="UniProtKB-ARBA"/>
</dbReference>